<dbReference type="InterPro" id="IPR045340">
    <property type="entry name" value="DUF6533"/>
</dbReference>
<dbReference type="Pfam" id="PF20151">
    <property type="entry name" value="DUF6533"/>
    <property type="match status" value="1"/>
</dbReference>
<dbReference type="EMBL" id="JABBWD010000077">
    <property type="protein sequence ID" value="KAG1768770.1"/>
    <property type="molecule type" value="Genomic_DNA"/>
</dbReference>
<keyword evidence="1" id="KW-0812">Transmembrane</keyword>
<evidence type="ECO:0000313" key="3">
    <source>
        <dbReference type="EMBL" id="KAG1768770.1"/>
    </source>
</evidence>
<evidence type="ECO:0000313" key="4">
    <source>
        <dbReference type="Proteomes" id="UP000714275"/>
    </source>
</evidence>
<keyword evidence="1" id="KW-1133">Transmembrane helix</keyword>
<feature type="transmembrane region" description="Helical" evidence="1">
    <location>
        <begin position="6"/>
        <end position="22"/>
    </location>
</feature>
<feature type="transmembrane region" description="Helical" evidence="1">
    <location>
        <begin position="109"/>
        <end position="132"/>
    </location>
</feature>
<feature type="domain" description="DUF6533" evidence="2">
    <location>
        <begin position="13"/>
        <end position="53"/>
    </location>
</feature>
<dbReference type="Proteomes" id="UP000714275">
    <property type="component" value="Unassembled WGS sequence"/>
</dbReference>
<feature type="transmembrane region" description="Helical" evidence="1">
    <location>
        <begin position="42"/>
        <end position="60"/>
    </location>
</feature>
<protein>
    <recommendedName>
        <fullName evidence="2">DUF6533 domain-containing protein</fullName>
    </recommendedName>
</protein>
<feature type="transmembrane region" description="Helical" evidence="1">
    <location>
        <begin position="147"/>
        <end position="168"/>
    </location>
</feature>
<sequence>MVNDTAGYILSTALTIVVYDVVTHLDEEIDYLVRSRSNFMKALFVLCRYLPFIIGALRIYEVVGEDHIDNNLCLVLFRSSLWFSFLQMACVEFIFTLRTYALWGCSKRVLFCLLAAYLATCVTDVTSLQIYAGALPADACYGSANPGVSWLLVSFVALISLEIGLFSYSNR</sequence>
<comment type="caution">
    <text evidence="3">The sequence shown here is derived from an EMBL/GenBank/DDBJ whole genome shotgun (WGS) entry which is preliminary data.</text>
</comment>
<feature type="transmembrane region" description="Helical" evidence="1">
    <location>
        <begin position="80"/>
        <end position="97"/>
    </location>
</feature>
<accession>A0A9P6ZJD5</accession>
<dbReference type="OrthoDB" id="3341843at2759"/>
<keyword evidence="1" id="KW-0472">Membrane</keyword>
<evidence type="ECO:0000256" key="1">
    <source>
        <dbReference type="SAM" id="Phobius"/>
    </source>
</evidence>
<reference evidence="3" key="1">
    <citation type="journal article" date="2020" name="New Phytol.">
        <title>Comparative genomics reveals dynamic genome evolution in host specialist ectomycorrhizal fungi.</title>
        <authorList>
            <person name="Lofgren L.A."/>
            <person name="Nguyen N.H."/>
            <person name="Vilgalys R."/>
            <person name="Ruytinx J."/>
            <person name="Liao H.L."/>
            <person name="Branco S."/>
            <person name="Kuo A."/>
            <person name="LaButti K."/>
            <person name="Lipzen A."/>
            <person name="Andreopoulos W."/>
            <person name="Pangilinan J."/>
            <person name="Riley R."/>
            <person name="Hundley H."/>
            <person name="Na H."/>
            <person name="Barry K."/>
            <person name="Grigoriev I.V."/>
            <person name="Stajich J.E."/>
            <person name="Kennedy P.G."/>
        </authorList>
    </citation>
    <scope>NUCLEOTIDE SEQUENCE</scope>
    <source>
        <strain evidence="3">DOB743</strain>
    </source>
</reference>
<proteinExistence type="predicted"/>
<keyword evidence="4" id="KW-1185">Reference proteome</keyword>
<gene>
    <name evidence="3" type="ORF">EV702DRAFT_715963</name>
</gene>
<name>A0A9P6ZJD5_9AGAM</name>
<organism evidence="3 4">
    <name type="scientific">Suillus placidus</name>
    <dbReference type="NCBI Taxonomy" id="48579"/>
    <lineage>
        <taxon>Eukaryota</taxon>
        <taxon>Fungi</taxon>
        <taxon>Dikarya</taxon>
        <taxon>Basidiomycota</taxon>
        <taxon>Agaricomycotina</taxon>
        <taxon>Agaricomycetes</taxon>
        <taxon>Agaricomycetidae</taxon>
        <taxon>Boletales</taxon>
        <taxon>Suillineae</taxon>
        <taxon>Suillaceae</taxon>
        <taxon>Suillus</taxon>
    </lineage>
</organism>
<evidence type="ECO:0000259" key="2">
    <source>
        <dbReference type="Pfam" id="PF20151"/>
    </source>
</evidence>
<dbReference type="AlphaFoldDB" id="A0A9P6ZJD5"/>